<proteinExistence type="inferred from homology"/>
<evidence type="ECO:0000313" key="9">
    <source>
        <dbReference type="Proteomes" id="UP000054560"/>
    </source>
</evidence>
<keyword evidence="9" id="KW-1185">Reference proteome</keyword>
<sequence>MCAEGQFTREERCRLQTLLSRAQADYLSCADTLGLPKKNVTWEGIYTPTASLRQEGPMCGISALCMSMHGIQPAVQDVTDTEAFNVLVNSLPSFLIKECDKTEPTPVLNRTTLDTESLKLLVYAITKGITTYGEFFSSTSLADLALRYYNRQVRCVKNWTCSELASQLHSGRLALVPYDADFNHQPCSKKGIKAHWAVLTGMVWISHSDANESANTLQVEACDVCVLENGQTVQDDLRNIRVATIATPIDTESTNAPTEMKTHNTSDITRLETRNAYVLARHGKSSHLALWSLSSLFESNAQLTCMDPTISPAITQRYPPLAEGLCSSIVMLT</sequence>
<dbReference type="GO" id="GO:0006508">
    <property type="term" value="P:proteolysis"/>
    <property type="evidence" value="ECO:0007669"/>
    <property type="project" value="UniProtKB-KW"/>
</dbReference>
<keyword evidence="2" id="KW-0645">Protease</keyword>
<evidence type="ECO:0000313" key="8">
    <source>
        <dbReference type="EMBL" id="KNC86149.1"/>
    </source>
</evidence>
<dbReference type="PANTHER" id="PTHR28631:SF1">
    <property type="entry name" value="ACTIN MATURATION PROTEASE"/>
    <property type="match status" value="1"/>
</dbReference>
<dbReference type="eggNOG" id="ENOG502QQQD">
    <property type="taxonomic scope" value="Eukaryota"/>
</dbReference>
<dbReference type="RefSeq" id="XP_014160051.1">
    <property type="nucleotide sequence ID" value="XM_014304576.1"/>
</dbReference>
<dbReference type="EMBL" id="KQ241666">
    <property type="protein sequence ID" value="KNC86149.1"/>
    <property type="molecule type" value="Genomic_DNA"/>
</dbReference>
<evidence type="ECO:0000256" key="6">
    <source>
        <dbReference type="ARBA" id="ARBA00034908"/>
    </source>
</evidence>
<evidence type="ECO:0000256" key="4">
    <source>
        <dbReference type="ARBA" id="ARBA00034725"/>
    </source>
</evidence>
<dbReference type="InterPro" id="IPR040043">
    <property type="entry name" value="ACTMAP"/>
</dbReference>
<accession>A0A0L0GB76</accession>
<organism evidence="8 9">
    <name type="scientific">Sphaeroforma arctica JP610</name>
    <dbReference type="NCBI Taxonomy" id="667725"/>
    <lineage>
        <taxon>Eukaryota</taxon>
        <taxon>Ichthyosporea</taxon>
        <taxon>Ichthyophonida</taxon>
        <taxon>Sphaeroforma</taxon>
    </lineage>
</organism>
<dbReference type="OrthoDB" id="198816at2759"/>
<evidence type="ECO:0000256" key="5">
    <source>
        <dbReference type="ARBA" id="ARBA00034848"/>
    </source>
</evidence>
<dbReference type="Proteomes" id="UP000054560">
    <property type="component" value="Unassembled WGS sequence"/>
</dbReference>
<evidence type="ECO:0000256" key="2">
    <source>
        <dbReference type="ARBA" id="ARBA00022670"/>
    </source>
</evidence>
<evidence type="ECO:0000256" key="3">
    <source>
        <dbReference type="ARBA" id="ARBA00022801"/>
    </source>
</evidence>
<dbReference type="STRING" id="667725.A0A0L0GB76"/>
<gene>
    <name evidence="8" type="ORF">SARC_01718</name>
</gene>
<keyword evidence="3" id="KW-0378">Hydrolase</keyword>
<comment type="similarity">
    <text evidence="4">Belongs to the ACTMAP family.</text>
</comment>
<evidence type="ECO:0000256" key="1">
    <source>
        <dbReference type="ARBA" id="ARBA00022438"/>
    </source>
</evidence>
<dbReference type="AlphaFoldDB" id="A0A0L0GB76"/>
<dbReference type="GeneID" id="25902222"/>
<comment type="catalytic activity">
    <reaction evidence="7">
        <text>N-terminal N(alpha)-acetyl-L-cysteinyl-L-aspartyl-[protein] + H2O = N-terminal L-aspartyl-[protein] + N-acetyl-L-cysteine</text>
        <dbReference type="Rhea" id="RHEA:74579"/>
        <dbReference type="Rhea" id="RHEA-COMP:12669"/>
        <dbReference type="Rhea" id="RHEA-COMP:18395"/>
        <dbReference type="ChEBI" id="CHEBI:15377"/>
        <dbReference type="ChEBI" id="CHEBI:64720"/>
        <dbReference type="ChEBI" id="CHEBI:78236"/>
        <dbReference type="ChEBI" id="CHEBI:193599"/>
    </reaction>
    <physiologicalReaction direction="left-to-right" evidence="7">
        <dbReference type="Rhea" id="RHEA:74580"/>
    </physiologicalReaction>
</comment>
<dbReference type="Pfam" id="PF21646">
    <property type="entry name" value="ACTMAP-like_C"/>
    <property type="match status" value="1"/>
</dbReference>
<protein>
    <recommendedName>
        <fullName evidence="5">Actin maturation protease</fullName>
    </recommendedName>
    <alternativeName>
        <fullName evidence="6">Actin aminopeptidase ACTMAP</fullName>
    </alternativeName>
</protein>
<name>A0A0L0GB76_9EUKA</name>
<dbReference type="GO" id="GO:0004177">
    <property type="term" value="F:aminopeptidase activity"/>
    <property type="evidence" value="ECO:0007669"/>
    <property type="project" value="UniProtKB-KW"/>
</dbReference>
<reference evidence="8 9" key="1">
    <citation type="submission" date="2011-02" db="EMBL/GenBank/DDBJ databases">
        <title>The Genome Sequence of Sphaeroforma arctica JP610.</title>
        <authorList>
            <consortium name="The Broad Institute Genome Sequencing Platform"/>
            <person name="Russ C."/>
            <person name="Cuomo C."/>
            <person name="Young S.K."/>
            <person name="Zeng Q."/>
            <person name="Gargeya S."/>
            <person name="Alvarado L."/>
            <person name="Berlin A."/>
            <person name="Chapman S.B."/>
            <person name="Chen Z."/>
            <person name="Freedman E."/>
            <person name="Gellesch M."/>
            <person name="Goldberg J."/>
            <person name="Griggs A."/>
            <person name="Gujja S."/>
            <person name="Heilman E."/>
            <person name="Heiman D."/>
            <person name="Howarth C."/>
            <person name="Mehta T."/>
            <person name="Neiman D."/>
            <person name="Pearson M."/>
            <person name="Roberts A."/>
            <person name="Saif S."/>
            <person name="Shea T."/>
            <person name="Shenoy N."/>
            <person name="Sisk P."/>
            <person name="Stolte C."/>
            <person name="Sykes S."/>
            <person name="White J."/>
            <person name="Yandava C."/>
            <person name="Burger G."/>
            <person name="Gray M.W."/>
            <person name="Holland P.W.H."/>
            <person name="King N."/>
            <person name="Lang F.B.F."/>
            <person name="Roger A.J."/>
            <person name="Ruiz-Trillo I."/>
            <person name="Haas B."/>
            <person name="Nusbaum C."/>
            <person name="Birren B."/>
        </authorList>
    </citation>
    <scope>NUCLEOTIDE SEQUENCE [LARGE SCALE GENOMIC DNA]</scope>
    <source>
        <strain evidence="8 9">JP610</strain>
    </source>
</reference>
<dbReference type="PANTHER" id="PTHR28631">
    <property type="entry name" value="UPF0692 PROTEIN C19ORF54"/>
    <property type="match status" value="1"/>
</dbReference>
<evidence type="ECO:0000256" key="7">
    <source>
        <dbReference type="ARBA" id="ARBA00049041"/>
    </source>
</evidence>
<keyword evidence="1" id="KW-0031">Aminopeptidase</keyword>